<dbReference type="AlphaFoldDB" id="A0A4Y9R6B7"/>
<dbReference type="Pfam" id="PF12900">
    <property type="entry name" value="Pyridox_ox_2"/>
    <property type="match status" value="1"/>
</dbReference>
<protein>
    <submittedName>
        <fullName evidence="1">Pyridoxamine 5'-phosphate oxidase family protein</fullName>
    </submittedName>
</protein>
<dbReference type="InterPro" id="IPR024747">
    <property type="entry name" value="Pyridox_Oxase-rel"/>
</dbReference>
<dbReference type="PANTHER" id="PTHR34071">
    <property type="entry name" value="5-NITROIMIDAZOLE ANTIBIOTICS RESISTANCE PROTEIN, NIMA-FAMILY-RELATED PROTEIN-RELATED"/>
    <property type="match status" value="1"/>
</dbReference>
<sequence length="222" mass="22874">MTTTDTQPNTRIRRLSERQVTERSALDAVLDEALIAHVAAVTPAGPLVIPMAFARDGDGLLLHCSTGAGLALRSGGPESRLAVSVAILDGLVYAGTLYDSSMNYRSAVVYGVPVVLGEQEKGAALDAIAAKLMPGRSGEVPTSTRRELAATQVLRIPISDFAMKARTGDPSASDGADPSAWIGVLPMTRAWGEPLIAASVDPATVVPESVSVRTARAAGGGA</sequence>
<gene>
    <name evidence="1" type="ORF">E4M00_00265</name>
</gene>
<evidence type="ECO:0000313" key="2">
    <source>
        <dbReference type="Proteomes" id="UP000298127"/>
    </source>
</evidence>
<evidence type="ECO:0000313" key="1">
    <source>
        <dbReference type="EMBL" id="TFV99678.1"/>
    </source>
</evidence>
<accession>A0A4Y9R6B7</accession>
<dbReference type="EMBL" id="SPQZ01000001">
    <property type="protein sequence ID" value="TFV99678.1"/>
    <property type="molecule type" value="Genomic_DNA"/>
</dbReference>
<comment type="caution">
    <text evidence="1">The sequence shown here is derived from an EMBL/GenBank/DDBJ whole genome shotgun (WGS) entry which is preliminary data.</text>
</comment>
<dbReference type="Proteomes" id="UP000298127">
    <property type="component" value="Unassembled WGS sequence"/>
</dbReference>
<name>A0A4Y9R6B7_9MICO</name>
<dbReference type="Gene3D" id="2.30.110.10">
    <property type="entry name" value="Electron Transport, Fmn-binding Protein, Chain A"/>
    <property type="match status" value="1"/>
</dbReference>
<dbReference type="InterPro" id="IPR012349">
    <property type="entry name" value="Split_barrel_FMN-bd"/>
</dbReference>
<organism evidence="1 2">
    <name type="scientific">Orlajensenia leifsoniae</name>
    <dbReference type="NCBI Taxonomy" id="2561933"/>
    <lineage>
        <taxon>Bacteria</taxon>
        <taxon>Bacillati</taxon>
        <taxon>Actinomycetota</taxon>
        <taxon>Actinomycetes</taxon>
        <taxon>Micrococcales</taxon>
        <taxon>Microbacteriaceae</taxon>
        <taxon>Orlajensenia</taxon>
    </lineage>
</organism>
<keyword evidence="2" id="KW-1185">Reference proteome</keyword>
<dbReference type="SUPFAM" id="SSF50475">
    <property type="entry name" value="FMN-binding split barrel"/>
    <property type="match status" value="1"/>
</dbReference>
<dbReference type="PANTHER" id="PTHR34071:SF2">
    <property type="entry name" value="FLAVIN-NUCLEOTIDE-BINDING PROTEIN"/>
    <property type="match status" value="1"/>
</dbReference>
<proteinExistence type="predicted"/>
<reference evidence="1 2" key="1">
    <citation type="journal article" date="2018" name="J. Microbiol.">
        <title>Leifsonia flava sp. nov., a novel actinobacterium isolated from the rhizosphere of Aquilegia viridiflora.</title>
        <authorList>
            <person name="Cai Y."/>
            <person name="Tao W.Z."/>
            <person name="Ma Y.J."/>
            <person name="Cheng J."/>
            <person name="Zhang M.Y."/>
            <person name="Zhang Y.X."/>
        </authorList>
    </citation>
    <scope>NUCLEOTIDE SEQUENCE [LARGE SCALE GENOMIC DNA]</scope>
    <source>
        <strain evidence="1 2">SYP-B2174</strain>
    </source>
</reference>
<dbReference type="RefSeq" id="WP_135118580.1">
    <property type="nucleotide sequence ID" value="NZ_SPQZ01000001.1"/>
</dbReference>